<proteinExistence type="predicted"/>
<evidence type="ECO:0000256" key="1">
    <source>
        <dbReference type="SAM" id="Phobius"/>
    </source>
</evidence>
<dbReference type="STRING" id="5539.A0A3E2H057"/>
<comment type="caution">
    <text evidence="2">The sequence shown here is derived from an EMBL/GenBank/DDBJ whole genome shotgun (WGS) entry which is preliminary data.</text>
</comment>
<dbReference type="AlphaFoldDB" id="A0A3E2H057"/>
<dbReference type="EMBL" id="NCSJ02000241">
    <property type="protein sequence ID" value="RFU26794.1"/>
    <property type="molecule type" value="Genomic_DNA"/>
</dbReference>
<dbReference type="PANTHER" id="PTHR35896:SF3">
    <property type="entry name" value="MAJOR FACILITATOR SUPERFAMILY TRANSPORTER"/>
    <property type="match status" value="1"/>
</dbReference>
<accession>A0A3E2H057</accession>
<feature type="non-terminal residue" evidence="2">
    <location>
        <position position="237"/>
    </location>
</feature>
<keyword evidence="1" id="KW-1133">Transmembrane helix</keyword>
<dbReference type="OrthoDB" id="3501153at2759"/>
<feature type="transmembrane region" description="Helical" evidence="1">
    <location>
        <begin position="47"/>
        <end position="70"/>
    </location>
</feature>
<organism evidence="2 3">
    <name type="scientific">Scytalidium lignicola</name>
    <name type="common">Hyphomycete</name>
    <dbReference type="NCBI Taxonomy" id="5539"/>
    <lineage>
        <taxon>Eukaryota</taxon>
        <taxon>Fungi</taxon>
        <taxon>Dikarya</taxon>
        <taxon>Ascomycota</taxon>
        <taxon>Pezizomycotina</taxon>
        <taxon>Leotiomycetes</taxon>
        <taxon>Leotiomycetes incertae sedis</taxon>
        <taxon>Scytalidium</taxon>
    </lineage>
</organism>
<sequence length="237" mass="27383">MNESAENLLSGYRKSCDDLAGCFLGNEPVTNVQQVTKRHFYKRSVKVLPWMLYSVAVLILLTAFYGLGYYTHAAYPKGSVSKSVEWNYCGNTSEEALKKGCILDFIPGAWVHPDCYDKELEEEFLRLKEWHWYYDKEAQHELFEDSIRRTGGPNPIYVSQEYHILHCAYTWKKLHRAVIRQTPIDSHIGSYKHTQHCLKTLTEPSRNTTLPAPSGFYHIFTSCTSPQNCNQNTYPPD</sequence>
<reference evidence="2 3" key="1">
    <citation type="submission" date="2018-05" db="EMBL/GenBank/DDBJ databases">
        <title>Draft genome sequence of Scytalidium lignicola DSM 105466, a ubiquitous saprotrophic fungus.</title>
        <authorList>
            <person name="Buettner E."/>
            <person name="Gebauer A.M."/>
            <person name="Hofrichter M."/>
            <person name="Liers C."/>
            <person name="Kellner H."/>
        </authorList>
    </citation>
    <scope>NUCLEOTIDE SEQUENCE [LARGE SCALE GENOMIC DNA]</scope>
    <source>
        <strain evidence="2 3">DSM 105466</strain>
    </source>
</reference>
<evidence type="ECO:0000313" key="3">
    <source>
        <dbReference type="Proteomes" id="UP000258309"/>
    </source>
</evidence>
<feature type="non-terminal residue" evidence="2">
    <location>
        <position position="1"/>
    </location>
</feature>
<evidence type="ECO:0000313" key="2">
    <source>
        <dbReference type="EMBL" id="RFU26794.1"/>
    </source>
</evidence>
<keyword evidence="1" id="KW-0472">Membrane</keyword>
<keyword evidence="3" id="KW-1185">Reference proteome</keyword>
<gene>
    <name evidence="2" type="ORF">B7463_g9541</name>
</gene>
<name>A0A3E2H057_SCYLI</name>
<keyword evidence="1" id="KW-0812">Transmembrane</keyword>
<dbReference type="PANTHER" id="PTHR35896">
    <property type="entry name" value="IG-LIKE DOMAIN-CONTAINING PROTEIN"/>
    <property type="match status" value="1"/>
</dbReference>
<dbReference type="Proteomes" id="UP000258309">
    <property type="component" value="Unassembled WGS sequence"/>
</dbReference>
<protein>
    <submittedName>
        <fullName evidence="2">Uncharacterized protein</fullName>
    </submittedName>
</protein>
<dbReference type="OMA" id="WIPRECY"/>
<dbReference type="InterPro" id="IPR053008">
    <property type="entry name" value="Phomopsin_biosynth_assoc"/>
</dbReference>